<feature type="non-terminal residue" evidence="1">
    <location>
        <position position="1"/>
    </location>
</feature>
<proteinExistence type="predicted"/>
<dbReference type="STRING" id="49451.A0A1J6JQ20"/>
<name>A0A1J6JQ20_NICAT</name>
<gene>
    <name evidence="1" type="ORF">A4A49_53925</name>
</gene>
<reference evidence="1" key="1">
    <citation type="submission" date="2016-11" db="EMBL/GenBank/DDBJ databases">
        <title>The genome of Nicotiana attenuata.</title>
        <authorList>
            <person name="Xu S."/>
            <person name="Brockmoeller T."/>
            <person name="Gaquerel E."/>
            <person name="Navarro A."/>
            <person name="Kuhl H."/>
            <person name="Gase K."/>
            <person name="Ling Z."/>
            <person name="Zhou W."/>
            <person name="Kreitzer C."/>
            <person name="Stanke M."/>
            <person name="Tang H."/>
            <person name="Lyons E."/>
            <person name="Pandey P."/>
            <person name="Pandey S.P."/>
            <person name="Timmermann B."/>
            <person name="Baldwin I.T."/>
        </authorList>
    </citation>
    <scope>NUCLEOTIDE SEQUENCE [LARGE SCALE GENOMIC DNA]</scope>
    <source>
        <strain evidence="1">UT</strain>
    </source>
</reference>
<organism evidence="1 2">
    <name type="scientific">Nicotiana attenuata</name>
    <name type="common">Coyote tobacco</name>
    <dbReference type="NCBI Taxonomy" id="49451"/>
    <lineage>
        <taxon>Eukaryota</taxon>
        <taxon>Viridiplantae</taxon>
        <taxon>Streptophyta</taxon>
        <taxon>Embryophyta</taxon>
        <taxon>Tracheophyta</taxon>
        <taxon>Spermatophyta</taxon>
        <taxon>Magnoliopsida</taxon>
        <taxon>eudicotyledons</taxon>
        <taxon>Gunneridae</taxon>
        <taxon>Pentapetalae</taxon>
        <taxon>asterids</taxon>
        <taxon>lamiids</taxon>
        <taxon>Solanales</taxon>
        <taxon>Solanaceae</taxon>
        <taxon>Nicotianoideae</taxon>
        <taxon>Nicotianeae</taxon>
        <taxon>Nicotiana</taxon>
    </lineage>
</organism>
<keyword evidence="2" id="KW-1185">Reference proteome</keyword>
<evidence type="ECO:0000313" key="2">
    <source>
        <dbReference type="Proteomes" id="UP000187609"/>
    </source>
</evidence>
<dbReference type="OMA" id="KILMIMI"/>
<dbReference type="EMBL" id="MJEQ01007892">
    <property type="protein sequence ID" value="OIT19342.1"/>
    <property type="molecule type" value="Genomic_DNA"/>
</dbReference>
<evidence type="ECO:0000313" key="1">
    <source>
        <dbReference type="EMBL" id="OIT19342.1"/>
    </source>
</evidence>
<dbReference type="Gene3D" id="2.40.50.140">
    <property type="entry name" value="Nucleic acid-binding proteins"/>
    <property type="match status" value="1"/>
</dbReference>
<dbReference type="SUPFAM" id="SSF50249">
    <property type="entry name" value="Nucleic acid-binding proteins"/>
    <property type="match status" value="1"/>
</dbReference>
<accession>A0A1J6JQ20</accession>
<dbReference type="AlphaFoldDB" id="A0A1J6JQ20"/>
<comment type="caution">
    <text evidence="1">The sequence shown here is derived from an EMBL/GenBank/DDBJ whole genome shotgun (WGS) entry which is preliminary data.</text>
</comment>
<sequence length="91" mass="10409">YRLQVGVIDGTAFISLLLWNREAMQIIGKSAKELKQGLVEASVIDDDCSYPSELDDILYIKFMFKVIDKPSNIGRKHQEYTVVKILMIMIT</sequence>
<dbReference type="Gramene" id="OIT19342">
    <property type="protein sequence ID" value="OIT19342"/>
    <property type="gene ID" value="A4A49_53925"/>
</dbReference>
<dbReference type="InterPro" id="IPR012340">
    <property type="entry name" value="NA-bd_OB-fold"/>
</dbReference>
<evidence type="ECO:0008006" key="3">
    <source>
        <dbReference type="Google" id="ProtNLM"/>
    </source>
</evidence>
<dbReference type="SMR" id="A0A1J6JQ20"/>
<dbReference type="Proteomes" id="UP000187609">
    <property type="component" value="Unassembled WGS sequence"/>
</dbReference>
<protein>
    <recommendedName>
        <fullName evidence="3">Replication factor A C-terminal domain-containing protein</fullName>
    </recommendedName>
</protein>